<keyword evidence="9" id="KW-1185">Reference proteome</keyword>
<proteinExistence type="predicted"/>
<dbReference type="SUPFAM" id="SSF48230">
    <property type="entry name" value="Chondroitin AC/alginate lyase"/>
    <property type="match status" value="1"/>
</dbReference>
<evidence type="ECO:0000256" key="1">
    <source>
        <dbReference type="ARBA" id="ARBA00004418"/>
    </source>
</evidence>
<dbReference type="Pfam" id="PF07940">
    <property type="entry name" value="Hepar_II_III_C"/>
    <property type="match status" value="1"/>
</dbReference>
<dbReference type="RefSeq" id="WP_183204689.1">
    <property type="nucleotide sequence ID" value="NZ_BAAAER010000007.1"/>
</dbReference>
<evidence type="ECO:0000256" key="4">
    <source>
        <dbReference type="ARBA" id="ARBA00023239"/>
    </source>
</evidence>
<dbReference type="Gene3D" id="1.50.10.100">
    <property type="entry name" value="Chondroitin AC/alginate lyase"/>
    <property type="match status" value="1"/>
</dbReference>
<dbReference type="AlphaFoldDB" id="A0A7W6NQW9"/>
<dbReference type="EMBL" id="JACIDM010000002">
    <property type="protein sequence ID" value="MBB4083612.1"/>
    <property type="molecule type" value="Genomic_DNA"/>
</dbReference>
<evidence type="ECO:0000256" key="2">
    <source>
        <dbReference type="ARBA" id="ARBA00022729"/>
    </source>
</evidence>
<organism evidence="8 9">
    <name type="scientific">Brevundimonas lenta</name>
    <dbReference type="NCBI Taxonomy" id="424796"/>
    <lineage>
        <taxon>Bacteria</taxon>
        <taxon>Pseudomonadati</taxon>
        <taxon>Pseudomonadota</taxon>
        <taxon>Alphaproteobacteria</taxon>
        <taxon>Caulobacterales</taxon>
        <taxon>Caulobacteraceae</taxon>
        <taxon>Brevundimonas</taxon>
    </lineage>
</organism>
<protein>
    <recommendedName>
        <fullName evidence="10">Alginate lyase</fullName>
    </recommendedName>
</protein>
<evidence type="ECO:0008006" key="10">
    <source>
        <dbReference type="Google" id="ProtNLM"/>
    </source>
</evidence>
<name>A0A7W6NQW9_9CAUL</name>
<keyword evidence="4" id="KW-0456">Lyase</keyword>
<feature type="domain" description="Alginate lyase" evidence="6">
    <location>
        <begin position="88"/>
        <end position="307"/>
    </location>
</feature>
<dbReference type="GO" id="GO:0042597">
    <property type="term" value="C:periplasmic space"/>
    <property type="evidence" value="ECO:0007669"/>
    <property type="project" value="UniProtKB-SubCell"/>
</dbReference>
<keyword evidence="3" id="KW-0574">Periplasm</keyword>
<evidence type="ECO:0000256" key="3">
    <source>
        <dbReference type="ARBA" id="ARBA00022764"/>
    </source>
</evidence>
<evidence type="ECO:0000313" key="9">
    <source>
        <dbReference type="Proteomes" id="UP000529946"/>
    </source>
</evidence>
<evidence type="ECO:0000259" key="7">
    <source>
        <dbReference type="Pfam" id="PF07940"/>
    </source>
</evidence>
<comment type="caution">
    <text evidence="8">The sequence shown here is derived from an EMBL/GenBank/DDBJ whole genome shotgun (WGS) entry which is preliminary data.</text>
</comment>
<gene>
    <name evidence="8" type="ORF">GGR12_002478</name>
</gene>
<feature type="domain" description="Heparinase II/III-like C-terminal" evidence="7">
    <location>
        <begin position="383"/>
        <end position="651"/>
    </location>
</feature>
<dbReference type="Gene3D" id="2.70.98.70">
    <property type="match status" value="1"/>
</dbReference>
<evidence type="ECO:0000313" key="8">
    <source>
        <dbReference type="EMBL" id="MBB4083612.1"/>
    </source>
</evidence>
<keyword evidence="2 5" id="KW-0732">Signal</keyword>
<reference evidence="8 9" key="1">
    <citation type="submission" date="2020-08" db="EMBL/GenBank/DDBJ databases">
        <title>Genomic Encyclopedia of Type Strains, Phase IV (KMG-IV): sequencing the most valuable type-strain genomes for metagenomic binning, comparative biology and taxonomic classification.</title>
        <authorList>
            <person name="Goeker M."/>
        </authorList>
    </citation>
    <scope>NUCLEOTIDE SEQUENCE [LARGE SCALE GENOMIC DNA]</scope>
    <source>
        <strain evidence="8 9">DSM 23960</strain>
    </source>
</reference>
<dbReference type="InterPro" id="IPR012480">
    <property type="entry name" value="Hepar_II_III_C"/>
</dbReference>
<dbReference type="Proteomes" id="UP000529946">
    <property type="component" value="Unassembled WGS sequence"/>
</dbReference>
<dbReference type="Pfam" id="PF05426">
    <property type="entry name" value="Alginate_lyase"/>
    <property type="match status" value="1"/>
</dbReference>
<dbReference type="GO" id="GO:0016829">
    <property type="term" value="F:lyase activity"/>
    <property type="evidence" value="ECO:0007669"/>
    <property type="project" value="UniProtKB-KW"/>
</dbReference>
<evidence type="ECO:0000256" key="5">
    <source>
        <dbReference type="SAM" id="SignalP"/>
    </source>
</evidence>
<accession>A0A7W6NQW9</accession>
<dbReference type="InterPro" id="IPR008397">
    <property type="entry name" value="Alginate_lyase_dom"/>
</dbReference>
<dbReference type="PANTHER" id="PTHR39210:SF1">
    <property type="entry name" value="HEPARIN-SULFATE LYASE"/>
    <property type="match status" value="1"/>
</dbReference>
<sequence length="742" mass="81449">MKRPLLTLLIAASCAQAPLLLASAPASAQAVRPVDDASPVLVSAEAWRDMAEAGDRYPMFSEERARIQAEVDAAMRAGVDVPVPRDLGGGATHEQHKRNYKALAGAGALYRITGERRYADFARDMLLEYAELYPTLGAHPAGRSSVKGRLFWQALNDSVWLVYASQGYDAIRDTLSAEDRRTIDENVFRRMARFLSEENAPYFDRIHNHATWATAGVGMTGYVLRDPELVDRALRGTAHDGKAGFMRQIDELFSPDGYYAEGPYYQRYALAPFVIFARAIQQNEPERGIFAYRDGVLIKAVEGVVQASYEGLIVPVNDALPEKGIDSEEIVTGVAIAYAQTNDPRLLSVAQRQGRTLLSPDGLAIARGLVEGQVQPFDFRSMQLRDGPSGDSGNLVLLRQGGETGQLLVMKNTQQGQGHGHFDRLNWLFYDNGNAVITDYGAARFLNVEAKNGGGYLDENDSWAQQTVAHNTLVVNGQSQFGGDWRVGEEHTTTPLLFQVADGLQIASARIDTAYAGVSMVRILALIEHPDLAYPIAIDLMRADGSAPALYDLPLRFNGQIITQGFEARHALTERPVLGDRAGYQHLWVDAQSDPGVETRSLTWLLDGRFYTYRFGASAPTRALLVESGANDPNFNLRREQMLIRRMDGQADASFYAVLEPHGAYDSRAETVTGSTSRIRDITRVRGDDAEVVIVTLASGKTLALGVADDVSPGRSHTVRADGQTWQWTGGYARFDRDGDGK</sequence>
<feature type="chain" id="PRO_5030753081" description="Alginate lyase" evidence="5">
    <location>
        <begin position="29"/>
        <end position="742"/>
    </location>
</feature>
<evidence type="ECO:0000259" key="6">
    <source>
        <dbReference type="Pfam" id="PF05426"/>
    </source>
</evidence>
<feature type="signal peptide" evidence="5">
    <location>
        <begin position="1"/>
        <end position="28"/>
    </location>
</feature>
<dbReference type="InterPro" id="IPR008929">
    <property type="entry name" value="Chondroitin_lyas"/>
</dbReference>
<dbReference type="PANTHER" id="PTHR39210">
    <property type="entry name" value="HEPARIN-SULFATE LYASE"/>
    <property type="match status" value="1"/>
</dbReference>
<comment type="subcellular location">
    <subcellularLocation>
        <location evidence="1">Periplasm</location>
    </subcellularLocation>
</comment>